<dbReference type="EMBL" id="CADCTG010000192">
    <property type="protein sequence ID" value="CAA9259424.1"/>
    <property type="molecule type" value="Genomic_DNA"/>
</dbReference>
<evidence type="ECO:0000313" key="2">
    <source>
        <dbReference type="EMBL" id="CAA9259424.1"/>
    </source>
</evidence>
<accession>A0A6J4IU96</accession>
<reference evidence="2" key="1">
    <citation type="submission" date="2020-02" db="EMBL/GenBank/DDBJ databases">
        <authorList>
            <person name="Meier V. D."/>
        </authorList>
    </citation>
    <scope>NUCLEOTIDE SEQUENCE</scope>
    <source>
        <strain evidence="2">AVDCRST_MAG08</strain>
    </source>
</reference>
<evidence type="ECO:0008006" key="3">
    <source>
        <dbReference type="Google" id="ProtNLM"/>
    </source>
</evidence>
<dbReference type="AlphaFoldDB" id="A0A6J4IU96"/>
<evidence type="ECO:0000256" key="1">
    <source>
        <dbReference type="SAM" id="SignalP"/>
    </source>
</evidence>
<keyword evidence="1" id="KW-0732">Signal</keyword>
<protein>
    <recommendedName>
        <fullName evidence="3">Transporter</fullName>
    </recommendedName>
</protein>
<proteinExistence type="predicted"/>
<feature type="signal peptide" evidence="1">
    <location>
        <begin position="1"/>
        <end position="43"/>
    </location>
</feature>
<organism evidence="2">
    <name type="scientific">uncultured Acetobacteraceae bacterium</name>
    <dbReference type="NCBI Taxonomy" id="169975"/>
    <lineage>
        <taxon>Bacteria</taxon>
        <taxon>Pseudomonadati</taxon>
        <taxon>Pseudomonadota</taxon>
        <taxon>Alphaproteobacteria</taxon>
        <taxon>Acetobacterales</taxon>
        <taxon>Acetobacteraceae</taxon>
        <taxon>environmental samples</taxon>
    </lineage>
</organism>
<feature type="chain" id="PRO_5027060581" description="Transporter" evidence="1">
    <location>
        <begin position="44"/>
        <end position="272"/>
    </location>
</feature>
<sequence length="272" mass="30109">MSDRALNRTPLLRWAPGVRWAAALRRAALLGLPLLAPCAAARAQVFDEFQVFDGRIAEPGSFDLNQHLVFGRRGRKEEGVNAPRNGMLTTTEIGYATTTWHEIAVYLPVAREFSGDVFGGGFKVRNTFVVPQQGEGLLAGGLDIEIRHQSVRFSDANWAMTLRPIIDLRGGPWQLILNPALEVPFGRSSPVFAPAVRGVREVVNDRLWLGLEHYMEFGRIDRWETTGRQGHQLFATADVRLGGTTGLHVGVGHGLTRNSDRWAGKVILSFDF</sequence>
<name>A0A6J4IU96_9PROT</name>
<gene>
    <name evidence="2" type="ORF">AVDCRST_MAG08-2606</name>
</gene>